<evidence type="ECO:0000256" key="4">
    <source>
        <dbReference type="ARBA" id="ARBA00022932"/>
    </source>
</evidence>
<dbReference type="Pfam" id="PF00136">
    <property type="entry name" value="DNA_pol_B"/>
    <property type="match status" value="2"/>
</dbReference>
<name>A0A445MHY7_ENSVE</name>
<keyword evidence="4" id="KW-0239">DNA-directed DNA polymerase</keyword>
<evidence type="ECO:0000256" key="6">
    <source>
        <dbReference type="ARBA" id="ARBA00049244"/>
    </source>
</evidence>
<dbReference type="Gene3D" id="1.10.132.60">
    <property type="entry name" value="DNA polymerase family B, C-terminal domain"/>
    <property type="match status" value="1"/>
</dbReference>
<feature type="domain" description="DNA-directed DNA polymerase family B multifunctional" evidence="7">
    <location>
        <begin position="144"/>
        <end position="199"/>
    </location>
</feature>
<keyword evidence="5" id="KW-0238">DNA-binding</keyword>
<dbReference type="Proteomes" id="UP000290560">
    <property type="component" value="Unassembled WGS sequence"/>
</dbReference>
<accession>A0A445MHY7</accession>
<proteinExistence type="predicted"/>
<reference evidence="8" key="1">
    <citation type="journal article" date="2018" name="Data Brief">
        <title>Genome sequence data from 17 accessions of Ensete ventricosum, a staple food crop for millions in Ethiopia.</title>
        <authorList>
            <person name="Yemataw Z."/>
            <person name="Muzemil S."/>
            <person name="Ambachew D."/>
            <person name="Tripathi L."/>
            <person name="Tesfaye K."/>
            <person name="Chala A."/>
            <person name="Farbos A."/>
            <person name="O'Neill P."/>
            <person name="Moore K."/>
            <person name="Grant M."/>
            <person name="Studholme D.J."/>
        </authorList>
    </citation>
    <scope>NUCLEOTIDE SEQUENCE [LARGE SCALE GENOMIC DNA]</scope>
    <source>
        <tissue evidence="8">Leaf</tissue>
    </source>
</reference>
<dbReference type="InterPro" id="IPR042087">
    <property type="entry name" value="DNA_pol_B_thumb"/>
</dbReference>
<dbReference type="AlphaFoldDB" id="A0A445MHY7"/>
<evidence type="ECO:0000259" key="7">
    <source>
        <dbReference type="Pfam" id="PF00136"/>
    </source>
</evidence>
<keyword evidence="2" id="KW-0808">Transferase</keyword>
<sequence length="201" mass="22859">MMRSLSDIVKVASSSPCRLRREDRGEEVVASSLEGGVVSRFSSSASFNKDKGHKCLRPLVKNATKKPNRHLIVRGPLHLNPGQFCICFLCFLKPIRLEFEKVYYPFLLISKKRYAGLYWTKPDTFDKMDTKGKDLNCSTKFYINRDAATAPNVGDRVPYVIIKAAKGAKAYEKSEDPIYVLENNIPIDPQYYLENQISKVD</sequence>
<dbReference type="EC" id="2.7.7.7" evidence="1"/>
<dbReference type="InterPro" id="IPR006134">
    <property type="entry name" value="DNA-dir_DNA_pol_B_multi_dom"/>
</dbReference>
<dbReference type="GO" id="GO:0045004">
    <property type="term" value="P:DNA replication proofreading"/>
    <property type="evidence" value="ECO:0007669"/>
    <property type="project" value="TreeGrafter"/>
</dbReference>
<evidence type="ECO:0000256" key="2">
    <source>
        <dbReference type="ARBA" id="ARBA00022679"/>
    </source>
</evidence>
<gene>
    <name evidence="8" type="ORF">BHM03_00028089</name>
</gene>
<dbReference type="GO" id="GO:0006287">
    <property type="term" value="P:base-excision repair, gap-filling"/>
    <property type="evidence" value="ECO:0007669"/>
    <property type="project" value="TreeGrafter"/>
</dbReference>
<dbReference type="EMBL" id="KV876018">
    <property type="protein sequence ID" value="RZR73781.1"/>
    <property type="molecule type" value="Genomic_DNA"/>
</dbReference>
<keyword evidence="3" id="KW-0548">Nucleotidyltransferase</keyword>
<dbReference type="InterPro" id="IPR050240">
    <property type="entry name" value="DNA_pol_type-B"/>
</dbReference>
<dbReference type="GO" id="GO:0000166">
    <property type="term" value="F:nucleotide binding"/>
    <property type="evidence" value="ECO:0007669"/>
    <property type="project" value="InterPro"/>
</dbReference>
<dbReference type="Gene3D" id="3.90.1600.10">
    <property type="entry name" value="Palm domain of DNA polymerase"/>
    <property type="match status" value="1"/>
</dbReference>
<dbReference type="GO" id="GO:0003677">
    <property type="term" value="F:DNA binding"/>
    <property type="evidence" value="ECO:0007669"/>
    <property type="project" value="UniProtKB-KW"/>
</dbReference>
<protein>
    <recommendedName>
        <fullName evidence="1">DNA-directed DNA polymerase</fullName>
        <ecNumber evidence="1">2.7.7.7</ecNumber>
    </recommendedName>
</protein>
<dbReference type="InterPro" id="IPR023211">
    <property type="entry name" value="DNA_pol_palm_dom_sf"/>
</dbReference>
<dbReference type="InterPro" id="IPR043502">
    <property type="entry name" value="DNA/RNA_pol_sf"/>
</dbReference>
<dbReference type="GO" id="GO:0003887">
    <property type="term" value="F:DNA-directed DNA polymerase activity"/>
    <property type="evidence" value="ECO:0007669"/>
    <property type="project" value="UniProtKB-KW"/>
</dbReference>
<organism evidence="8">
    <name type="scientific">Ensete ventricosum</name>
    <name type="common">Abyssinian banana</name>
    <name type="synonym">Musa ensete</name>
    <dbReference type="NCBI Taxonomy" id="4639"/>
    <lineage>
        <taxon>Eukaryota</taxon>
        <taxon>Viridiplantae</taxon>
        <taxon>Streptophyta</taxon>
        <taxon>Embryophyta</taxon>
        <taxon>Tracheophyta</taxon>
        <taxon>Spermatophyta</taxon>
        <taxon>Magnoliopsida</taxon>
        <taxon>Liliopsida</taxon>
        <taxon>Zingiberales</taxon>
        <taxon>Musaceae</taxon>
        <taxon>Ensete</taxon>
    </lineage>
</organism>
<evidence type="ECO:0000256" key="3">
    <source>
        <dbReference type="ARBA" id="ARBA00022695"/>
    </source>
</evidence>
<comment type="catalytic activity">
    <reaction evidence="6">
        <text>DNA(n) + a 2'-deoxyribonucleoside 5'-triphosphate = DNA(n+1) + diphosphate</text>
        <dbReference type="Rhea" id="RHEA:22508"/>
        <dbReference type="Rhea" id="RHEA-COMP:17339"/>
        <dbReference type="Rhea" id="RHEA-COMP:17340"/>
        <dbReference type="ChEBI" id="CHEBI:33019"/>
        <dbReference type="ChEBI" id="CHEBI:61560"/>
        <dbReference type="ChEBI" id="CHEBI:173112"/>
        <dbReference type="EC" id="2.7.7.7"/>
    </reaction>
</comment>
<evidence type="ECO:0000256" key="1">
    <source>
        <dbReference type="ARBA" id="ARBA00012417"/>
    </source>
</evidence>
<dbReference type="GO" id="GO:0008296">
    <property type="term" value="F:3'-5'-DNA exonuclease activity"/>
    <property type="evidence" value="ECO:0007669"/>
    <property type="project" value="TreeGrafter"/>
</dbReference>
<feature type="domain" description="DNA-directed DNA polymerase family B multifunctional" evidence="7">
    <location>
        <begin position="91"/>
        <end position="135"/>
    </location>
</feature>
<dbReference type="GO" id="GO:0043625">
    <property type="term" value="C:delta DNA polymerase complex"/>
    <property type="evidence" value="ECO:0007669"/>
    <property type="project" value="TreeGrafter"/>
</dbReference>
<dbReference type="GO" id="GO:0006297">
    <property type="term" value="P:nucleotide-excision repair, DNA gap filling"/>
    <property type="evidence" value="ECO:0007669"/>
    <property type="project" value="TreeGrafter"/>
</dbReference>
<dbReference type="SUPFAM" id="SSF56672">
    <property type="entry name" value="DNA/RNA polymerases"/>
    <property type="match status" value="1"/>
</dbReference>
<evidence type="ECO:0000256" key="5">
    <source>
        <dbReference type="ARBA" id="ARBA00023125"/>
    </source>
</evidence>
<dbReference type="PANTHER" id="PTHR10322">
    <property type="entry name" value="DNA POLYMERASE CATALYTIC SUBUNIT"/>
    <property type="match status" value="1"/>
</dbReference>
<evidence type="ECO:0000313" key="8">
    <source>
        <dbReference type="EMBL" id="RZR73781.1"/>
    </source>
</evidence>
<dbReference type="PANTHER" id="PTHR10322:SF23">
    <property type="entry name" value="DNA POLYMERASE DELTA CATALYTIC SUBUNIT"/>
    <property type="match status" value="1"/>
</dbReference>